<dbReference type="AlphaFoldDB" id="A0A2M7CJ11"/>
<evidence type="ECO:0000259" key="4">
    <source>
        <dbReference type="PROSITE" id="PS50052"/>
    </source>
</evidence>
<evidence type="ECO:0000256" key="2">
    <source>
        <dbReference type="ARBA" id="ARBA00022679"/>
    </source>
</evidence>
<dbReference type="Gene3D" id="3.40.50.300">
    <property type="entry name" value="P-loop containing nucleotide triphosphate hydrolases"/>
    <property type="match status" value="1"/>
</dbReference>
<sequence>MAEKIIIISGPSGAGKDSVLRGIVSQNKKLCEVSTYTTRTKRTDEKEGKGHFFVDEKKFAQLFEIGEICEQNFYNGAWYGASKSAILKIQKKGQIPILEIDVNGFKQMKKLYPNAIGIYIGCTEKEAKIRLQNRRENSAQDIAKRLAMKKIEDKQKENFNLVVKNQQGKLDQTIKEVLNFIKKSI</sequence>
<gene>
    <name evidence="5" type="ORF">COS38_00655</name>
</gene>
<dbReference type="InterPro" id="IPR008145">
    <property type="entry name" value="GK/Ca_channel_bsu"/>
</dbReference>
<dbReference type="EMBL" id="PEUM01000017">
    <property type="protein sequence ID" value="PIV25633.1"/>
    <property type="molecule type" value="Genomic_DNA"/>
</dbReference>
<dbReference type="Proteomes" id="UP000229966">
    <property type="component" value="Unassembled WGS sequence"/>
</dbReference>
<protein>
    <recommendedName>
        <fullName evidence="4">Guanylate kinase-like domain-containing protein</fullName>
    </recommendedName>
</protein>
<dbReference type="PANTHER" id="PTHR23117">
    <property type="entry name" value="GUANYLATE KINASE-RELATED"/>
    <property type="match status" value="1"/>
</dbReference>
<evidence type="ECO:0000313" key="5">
    <source>
        <dbReference type="EMBL" id="PIV25633.1"/>
    </source>
</evidence>
<name>A0A2M7CJ11_9BACT</name>
<keyword evidence="3" id="KW-0418">Kinase</keyword>
<dbReference type="CDD" id="cd00071">
    <property type="entry name" value="GMPK"/>
    <property type="match status" value="1"/>
</dbReference>
<accession>A0A2M7CJ11</accession>
<dbReference type="PROSITE" id="PS50052">
    <property type="entry name" value="GUANYLATE_KINASE_2"/>
    <property type="match status" value="1"/>
</dbReference>
<organism evidence="5 6">
    <name type="scientific">Candidatus Berkelbacteria bacterium CG03_land_8_20_14_0_80_40_36</name>
    <dbReference type="NCBI Taxonomy" id="1974509"/>
    <lineage>
        <taxon>Bacteria</taxon>
        <taxon>Candidatus Berkelbacteria</taxon>
    </lineage>
</organism>
<proteinExistence type="inferred from homology"/>
<dbReference type="GO" id="GO:0004385">
    <property type="term" value="F:GMP kinase activity"/>
    <property type="evidence" value="ECO:0007669"/>
    <property type="project" value="TreeGrafter"/>
</dbReference>
<dbReference type="InterPro" id="IPR008144">
    <property type="entry name" value="Guanylate_kin-like_dom"/>
</dbReference>
<comment type="similarity">
    <text evidence="1">Belongs to the guanylate kinase family.</text>
</comment>
<dbReference type="SMART" id="SM00072">
    <property type="entry name" value="GuKc"/>
    <property type="match status" value="1"/>
</dbReference>
<keyword evidence="2" id="KW-0808">Transferase</keyword>
<feature type="domain" description="Guanylate kinase-like" evidence="4">
    <location>
        <begin position="3"/>
        <end position="182"/>
    </location>
</feature>
<evidence type="ECO:0000313" key="6">
    <source>
        <dbReference type="Proteomes" id="UP000229966"/>
    </source>
</evidence>
<dbReference type="Pfam" id="PF00625">
    <property type="entry name" value="Guanylate_kin"/>
    <property type="match status" value="1"/>
</dbReference>
<evidence type="ECO:0000256" key="1">
    <source>
        <dbReference type="ARBA" id="ARBA00005790"/>
    </source>
</evidence>
<reference evidence="6" key="1">
    <citation type="submission" date="2017-09" db="EMBL/GenBank/DDBJ databases">
        <title>Depth-based differentiation of microbial function through sediment-hosted aquifers and enrichment of novel symbionts in the deep terrestrial subsurface.</title>
        <authorList>
            <person name="Probst A.J."/>
            <person name="Ladd B."/>
            <person name="Jarett J.K."/>
            <person name="Geller-Mcgrath D.E."/>
            <person name="Sieber C.M.K."/>
            <person name="Emerson J.B."/>
            <person name="Anantharaman K."/>
            <person name="Thomas B.C."/>
            <person name="Malmstrom R."/>
            <person name="Stieglmeier M."/>
            <person name="Klingl A."/>
            <person name="Woyke T."/>
            <person name="Ryan C.M."/>
            <person name="Banfield J.F."/>
        </authorList>
    </citation>
    <scope>NUCLEOTIDE SEQUENCE [LARGE SCALE GENOMIC DNA]</scope>
</reference>
<dbReference type="SUPFAM" id="SSF52540">
    <property type="entry name" value="P-loop containing nucleoside triphosphate hydrolases"/>
    <property type="match status" value="1"/>
</dbReference>
<dbReference type="GO" id="GO:0005829">
    <property type="term" value="C:cytosol"/>
    <property type="evidence" value="ECO:0007669"/>
    <property type="project" value="TreeGrafter"/>
</dbReference>
<evidence type="ECO:0000256" key="3">
    <source>
        <dbReference type="ARBA" id="ARBA00022777"/>
    </source>
</evidence>
<dbReference type="PANTHER" id="PTHR23117:SF13">
    <property type="entry name" value="GUANYLATE KINASE"/>
    <property type="match status" value="1"/>
</dbReference>
<dbReference type="InterPro" id="IPR027417">
    <property type="entry name" value="P-loop_NTPase"/>
</dbReference>
<comment type="caution">
    <text evidence="5">The sequence shown here is derived from an EMBL/GenBank/DDBJ whole genome shotgun (WGS) entry which is preliminary data.</text>
</comment>